<dbReference type="GO" id="GO:0022857">
    <property type="term" value="F:transmembrane transporter activity"/>
    <property type="evidence" value="ECO:0007669"/>
    <property type="project" value="TreeGrafter"/>
</dbReference>
<keyword evidence="4 7" id="KW-1133">Transmembrane helix</keyword>
<feature type="transmembrane region" description="Helical" evidence="7">
    <location>
        <begin position="363"/>
        <end position="386"/>
    </location>
</feature>
<dbReference type="Proteomes" id="UP000287872">
    <property type="component" value="Unassembled WGS sequence"/>
</dbReference>
<evidence type="ECO:0000256" key="4">
    <source>
        <dbReference type="ARBA" id="ARBA00022989"/>
    </source>
</evidence>
<evidence type="ECO:0000313" key="10">
    <source>
        <dbReference type="EMBL" id="GCD10701.1"/>
    </source>
</evidence>
<sequence length="403" mass="42868">MNIFESVKTALESIKANKMRSFLTMLGIIIGISSVITIVSLGQGGQKAITGEFEKLGASSLTVKVSGENPQSTDYITLEDVKQIKQKIESIKYASPAFQLQGTVFSDKKSKNSFMRGGSPDLAYINNTEIIFGRYFNEKEYEQAATVGIIDEADAITLFGYSDVVGQSIKIGQNALMKKMTIIGVEKGISSPFGKGGNSGKPIIITAPVTFLSTLQSKEFKISSITVVADSQDNSESVGNGTIKMLESRHNNRGKEIYSADNALAVLEQINSVLGIFTAFISAVAAISLLVGGIGVMNIMLVSVTERTREIGIRKAVGATTKIILMQFLIESVILSLIGGIMGMILGIVGAEIIGSFAGITPVISLASIVGSILFSSAVGVFFGIYPAKKAAELDPIDALRYE</sequence>
<evidence type="ECO:0000256" key="5">
    <source>
        <dbReference type="ARBA" id="ARBA00023136"/>
    </source>
</evidence>
<comment type="caution">
    <text evidence="10">The sequence shown here is derived from an EMBL/GenBank/DDBJ whole genome shotgun (WGS) entry which is preliminary data.</text>
</comment>
<dbReference type="OrthoDB" id="9770036at2"/>
<dbReference type="AlphaFoldDB" id="A0A401UMG6"/>
<evidence type="ECO:0000256" key="6">
    <source>
        <dbReference type="ARBA" id="ARBA00038076"/>
    </source>
</evidence>
<gene>
    <name evidence="10" type="ORF">Ctaglu_23240</name>
</gene>
<name>A0A401UMG6_9CLOT</name>
<evidence type="ECO:0000313" key="11">
    <source>
        <dbReference type="Proteomes" id="UP000287872"/>
    </source>
</evidence>
<evidence type="ECO:0000259" key="8">
    <source>
        <dbReference type="Pfam" id="PF02687"/>
    </source>
</evidence>
<dbReference type="PANTHER" id="PTHR30572">
    <property type="entry name" value="MEMBRANE COMPONENT OF TRANSPORTER-RELATED"/>
    <property type="match status" value="1"/>
</dbReference>
<keyword evidence="5 7" id="KW-0472">Membrane</keyword>
<organism evidence="10 11">
    <name type="scientific">Clostridium tagluense</name>
    <dbReference type="NCBI Taxonomy" id="360422"/>
    <lineage>
        <taxon>Bacteria</taxon>
        <taxon>Bacillati</taxon>
        <taxon>Bacillota</taxon>
        <taxon>Clostridia</taxon>
        <taxon>Eubacteriales</taxon>
        <taxon>Clostridiaceae</taxon>
        <taxon>Clostridium</taxon>
    </lineage>
</organism>
<dbReference type="InterPro" id="IPR003838">
    <property type="entry name" value="ABC3_permease_C"/>
</dbReference>
<dbReference type="InterPro" id="IPR050250">
    <property type="entry name" value="Macrolide_Exporter_MacB"/>
</dbReference>
<dbReference type="RefSeq" id="WP_125001775.1">
    <property type="nucleotide sequence ID" value="NZ_BHYK01000011.1"/>
</dbReference>
<dbReference type="InterPro" id="IPR025857">
    <property type="entry name" value="MacB_PCD"/>
</dbReference>
<evidence type="ECO:0000256" key="2">
    <source>
        <dbReference type="ARBA" id="ARBA00022475"/>
    </source>
</evidence>
<evidence type="ECO:0000256" key="7">
    <source>
        <dbReference type="SAM" id="Phobius"/>
    </source>
</evidence>
<accession>A0A401UMG6</accession>
<feature type="transmembrane region" description="Helical" evidence="7">
    <location>
        <begin position="323"/>
        <end position="351"/>
    </location>
</feature>
<feature type="domain" description="MacB-like periplasmic core" evidence="9">
    <location>
        <begin position="21"/>
        <end position="238"/>
    </location>
</feature>
<keyword evidence="11" id="KW-1185">Reference proteome</keyword>
<feature type="domain" description="ABC3 transporter permease C-terminal" evidence="8">
    <location>
        <begin position="283"/>
        <end position="395"/>
    </location>
</feature>
<dbReference type="EMBL" id="BHYK01000011">
    <property type="protein sequence ID" value="GCD10701.1"/>
    <property type="molecule type" value="Genomic_DNA"/>
</dbReference>
<reference evidence="10 11" key="1">
    <citation type="submission" date="2018-11" db="EMBL/GenBank/DDBJ databases">
        <title>Genome sequencing and assembly of Clostridium tagluense strain A121.</title>
        <authorList>
            <person name="Murakami T."/>
            <person name="Segawa T."/>
            <person name="Shcherbakova V.A."/>
            <person name="Mori H."/>
            <person name="Yoshimura Y."/>
        </authorList>
    </citation>
    <scope>NUCLEOTIDE SEQUENCE [LARGE SCALE GENOMIC DNA]</scope>
    <source>
        <strain evidence="10 11">A121</strain>
    </source>
</reference>
<comment type="subcellular location">
    <subcellularLocation>
        <location evidence="1">Cell membrane</location>
        <topology evidence="1">Multi-pass membrane protein</topology>
    </subcellularLocation>
</comment>
<dbReference type="Pfam" id="PF02687">
    <property type="entry name" value="FtsX"/>
    <property type="match status" value="1"/>
</dbReference>
<proteinExistence type="inferred from homology"/>
<dbReference type="Pfam" id="PF12704">
    <property type="entry name" value="MacB_PCD"/>
    <property type="match status" value="1"/>
</dbReference>
<protein>
    <submittedName>
        <fullName evidence="10">Macrolide ABC transporter permease</fullName>
    </submittedName>
</protein>
<dbReference type="PANTHER" id="PTHR30572:SF4">
    <property type="entry name" value="ABC TRANSPORTER PERMEASE YTRF"/>
    <property type="match status" value="1"/>
</dbReference>
<dbReference type="GO" id="GO:0005886">
    <property type="term" value="C:plasma membrane"/>
    <property type="evidence" value="ECO:0007669"/>
    <property type="project" value="UniProtKB-SubCell"/>
</dbReference>
<feature type="transmembrane region" description="Helical" evidence="7">
    <location>
        <begin position="274"/>
        <end position="302"/>
    </location>
</feature>
<evidence type="ECO:0000256" key="1">
    <source>
        <dbReference type="ARBA" id="ARBA00004651"/>
    </source>
</evidence>
<feature type="transmembrane region" description="Helical" evidence="7">
    <location>
        <begin position="21"/>
        <end position="42"/>
    </location>
</feature>
<keyword evidence="3 7" id="KW-0812">Transmembrane</keyword>
<comment type="similarity">
    <text evidence="6">Belongs to the ABC-4 integral membrane protein family.</text>
</comment>
<keyword evidence="2" id="KW-1003">Cell membrane</keyword>
<evidence type="ECO:0000256" key="3">
    <source>
        <dbReference type="ARBA" id="ARBA00022692"/>
    </source>
</evidence>
<evidence type="ECO:0000259" key="9">
    <source>
        <dbReference type="Pfam" id="PF12704"/>
    </source>
</evidence>